<name>A0ACB7TGA2_HYAAI</name>
<dbReference type="EMBL" id="CM023481">
    <property type="protein sequence ID" value="KAH6946186.1"/>
    <property type="molecule type" value="Genomic_DNA"/>
</dbReference>
<sequence length="86" mass="9792">MEDTPAAACATATVKSQRRINWPDATTRALLRLWEDNLAALRSNVRNARIYSRIAEELNAGLPHGEGPYNLIQIRLKMDNLAKRYR</sequence>
<accession>A0ACB7TGA2</accession>
<evidence type="ECO:0000313" key="1">
    <source>
        <dbReference type="EMBL" id="KAH6946186.1"/>
    </source>
</evidence>
<keyword evidence="2" id="KW-1185">Reference proteome</keyword>
<reference evidence="1" key="1">
    <citation type="submission" date="2020-05" db="EMBL/GenBank/DDBJ databases">
        <title>Large-scale comparative analyses of tick genomes elucidate their genetic diversity and vector capacities.</title>
        <authorList>
            <person name="Jia N."/>
            <person name="Wang J."/>
            <person name="Shi W."/>
            <person name="Du L."/>
            <person name="Sun Y."/>
            <person name="Zhan W."/>
            <person name="Jiang J."/>
            <person name="Wang Q."/>
            <person name="Zhang B."/>
            <person name="Ji P."/>
            <person name="Sakyi L.B."/>
            <person name="Cui X."/>
            <person name="Yuan T."/>
            <person name="Jiang B."/>
            <person name="Yang W."/>
            <person name="Lam T.T.-Y."/>
            <person name="Chang Q."/>
            <person name="Ding S."/>
            <person name="Wang X."/>
            <person name="Zhu J."/>
            <person name="Ruan X."/>
            <person name="Zhao L."/>
            <person name="Wei J."/>
            <person name="Que T."/>
            <person name="Du C."/>
            <person name="Cheng J."/>
            <person name="Dai P."/>
            <person name="Han X."/>
            <person name="Huang E."/>
            <person name="Gao Y."/>
            <person name="Liu J."/>
            <person name="Shao H."/>
            <person name="Ye R."/>
            <person name="Li L."/>
            <person name="Wei W."/>
            <person name="Wang X."/>
            <person name="Wang C."/>
            <person name="Yang T."/>
            <person name="Huo Q."/>
            <person name="Li W."/>
            <person name="Guo W."/>
            <person name="Chen H."/>
            <person name="Zhou L."/>
            <person name="Ni X."/>
            <person name="Tian J."/>
            <person name="Zhou Y."/>
            <person name="Sheng Y."/>
            <person name="Liu T."/>
            <person name="Pan Y."/>
            <person name="Xia L."/>
            <person name="Li J."/>
            <person name="Zhao F."/>
            <person name="Cao W."/>
        </authorList>
    </citation>
    <scope>NUCLEOTIDE SEQUENCE</scope>
    <source>
        <strain evidence="1">Hyas-2018</strain>
    </source>
</reference>
<organism evidence="1 2">
    <name type="scientific">Hyalomma asiaticum</name>
    <name type="common">Tick</name>
    <dbReference type="NCBI Taxonomy" id="266040"/>
    <lineage>
        <taxon>Eukaryota</taxon>
        <taxon>Metazoa</taxon>
        <taxon>Ecdysozoa</taxon>
        <taxon>Arthropoda</taxon>
        <taxon>Chelicerata</taxon>
        <taxon>Arachnida</taxon>
        <taxon>Acari</taxon>
        <taxon>Parasitiformes</taxon>
        <taxon>Ixodida</taxon>
        <taxon>Ixodoidea</taxon>
        <taxon>Ixodidae</taxon>
        <taxon>Hyalomminae</taxon>
        <taxon>Hyalomma</taxon>
    </lineage>
</organism>
<protein>
    <submittedName>
        <fullName evidence="1">Uncharacterized protein</fullName>
    </submittedName>
</protein>
<comment type="caution">
    <text evidence="1">The sequence shown here is derived from an EMBL/GenBank/DDBJ whole genome shotgun (WGS) entry which is preliminary data.</text>
</comment>
<dbReference type="Proteomes" id="UP000821845">
    <property type="component" value="Chromosome 1"/>
</dbReference>
<gene>
    <name evidence="1" type="ORF">HPB50_012043</name>
</gene>
<evidence type="ECO:0000313" key="2">
    <source>
        <dbReference type="Proteomes" id="UP000821845"/>
    </source>
</evidence>
<proteinExistence type="predicted"/>